<dbReference type="GO" id="GO:1990351">
    <property type="term" value="C:transporter complex"/>
    <property type="evidence" value="ECO:0007669"/>
    <property type="project" value="TreeGrafter"/>
</dbReference>
<organism evidence="4 5">
    <name type="scientific">Paracidobacterium acidisoli</name>
    <dbReference type="NCBI Taxonomy" id="2303751"/>
    <lineage>
        <taxon>Bacteria</taxon>
        <taxon>Pseudomonadati</taxon>
        <taxon>Acidobacteriota</taxon>
        <taxon>Terriglobia</taxon>
        <taxon>Terriglobales</taxon>
        <taxon>Acidobacteriaceae</taxon>
        <taxon>Paracidobacterium</taxon>
    </lineage>
</organism>
<reference evidence="4 5" key="1">
    <citation type="submission" date="2018-08" db="EMBL/GenBank/DDBJ databases">
        <title>Acidipila sp. 4G-K13, an acidobacterium isolated from forest soil.</title>
        <authorList>
            <person name="Gao Z.-H."/>
            <person name="Qiu L.-H."/>
        </authorList>
    </citation>
    <scope>NUCLEOTIDE SEQUENCE [LARGE SCALE GENOMIC DNA]</scope>
    <source>
        <strain evidence="4 5">4G-K13</strain>
    </source>
</reference>
<dbReference type="Pfam" id="PF04453">
    <property type="entry name" value="LptD"/>
    <property type="match status" value="1"/>
</dbReference>
<accession>A0A372IML6</accession>
<sequence length="958" mass="106899">MQPSCSTRSLPALATESGADTSVVVTRHSKKARRQRIHHPCAQHPGKAGVPIHASHVHWRYSNAGETTNFRARAAALSALRAWLFRFAMLELPLAMRVRLFLCITLLLLCHPQLWPQAVTRQFPPADQTQQTAGQTPASTPDASSNTLPDAPDLQSSLPEAHPVPSPLSGTPVKIIADSQTRTPTAKGNLYALDGNVVIYYRNYVVRADHATYNDDTGDVIASGHMLVDGGPDDEHFESTHGTINLQQDTGHFYDVAGTIGVQRAGHGKVIYTSPNPYALTGKEILQLGKKRYRVLHGTMTSCRLPDPDWSILAGDIELANDKATTKNALFQLLHIPLFYLPYVSRAVGENTRQSGILLPYFGKNTTRGWILGEGFYLTLGRSADITAAAQYYSKRGFAPNGMFRYKGLGENFGNIRFHSLLDRGCAPPSCSKLTNQGGIDVNVDGRYDLGPHARAVIDGEYLSSYLYRLVFEESYAVAINSEIKSQAFITHEHDDIWRSIRVNRYQNFQAASPAGDEVRILHLPELDVDTAERHLGKSWLLWDFTGSAAALSRYDYPNFRTTAEVPRTDFNPHLSLPLHFAGWSFRPEFGLRDTWYGKSQNDTPLTNFPTVRLEGINRMAIQTGFDLRPPALERDFSAPWLQKLTGGTVRHVLEPDIQYHYVTGINNFRQILRFDDTDIASNTNEIEYSLTQRFYLRQQHPHPCSEADVTGREDARPPSIPLASGPEEIEPVEVLPQSTCTGSPVDWLSWKVAQKYFFEPGFDRAITRGTPNPLLTTLDFSGIDFLTSSRHYSPVISRLHARTTAATDFEWDLDYDTKTGRLLSSNLYTTFHTGEYRFQFGDAYLNTPPGPPPGSLPQVTPSTTEKNAYHQIHLASSYGSETKLGFSTGINAAYDLVHEQLQYGAVQAAYNLDCCGLAIQWRKFSLGSIRDDTEYLYSFSFSGFASLGNLSRRLRLF</sequence>
<evidence type="ECO:0000259" key="2">
    <source>
        <dbReference type="Pfam" id="PF04453"/>
    </source>
</evidence>
<feature type="region of interest" description="Disordered" evidence="1">
    <location>
        <begin position="125"/>
        <end position="172"/>
    </location>
</feature>
<dbReference type="GO" id="GO:0015920">
    <property type="term" value="P:lipopolysaccharide transport"/>
    <property type="evidence" value="ECO:0007669"/>
    <property type="project" value="InterPro"/>
</dbReference>
<dbReference type="HAMAP" id="MF_01411">
    <property type="entry name" value="LPS_assembly_LptD"/>
    <property type="match status" value="1"/>
</dbReference>
<comment type="caution">
    <text evidence="4">The sequence shown here is derived from an EMBL/GenBank/DDBJ whole genome shotgun (WGS) entry which is preliminary data.</text>
</comment>
<keyword evidence="5" id="KW-1185">Reference proteome</keyword>
<dbReference type="PANTHER" id="PTHR30189">
    <property type="entry name" value="LPS-ASSEMBLY PROTEIN"/>
    <property type="match status" value="1"/>
</dbReference>
<dbReference type="InterPro" id="IPR020889">
    <property type="entry name" value="LipoPS_assembly_LptD"/>
</dbReference>
<name>A0A372IML6_9BACT</name>
<dbReference type="AlphaFoldDB" id="A0A372IML6"/>
<proteinExistence type="inferred from homology"/>
<feature type="compositionally biased region" description="Polar residues" evidence="1">
    <location>
        <begin position="127"/>
        <end position="158"/>
    </location>
</feature>
<evidence type="ECO:0000313" key="4">
    <source>
        <dbReference type="EMBL" id="RFU16118.1"/>
    </source>
</evidence>
<dbReference type="GO" id="GO:0043165">
    <property type="term" value="P:Gram-negative-bacterium-type cell outer membrane assembly"/>
    <property type="evidence" value="ECO:0007669"/>
    <property type="project" value="InterPro"/>
</dbReference>
<feature type="domain" description="LptD C-terminal" evidence="2">
    <location>
        <begin position="442"/>
        <end position="842"/>
    </location>
</feature>
<dbReference type="Pfam" id="PF19838">
    <property type="entry name" value="LptD_2"/>
    <property type="match status" value="1"/>
</dbReference>
<evidence type="ECO:0000259" key="3">
    <source>
        <dbReference type="Pfam" id="PF19838"/>
    </source>
</evidence>
<gene>
    <name evidence="4" type="ORF">D0Y96_11900</name>
</gene>
<dbReference type="GO" id="GO:0009279">
    <property type="term" value="C:cell outer membrane"/>
    <property type="evidence" value="ECO:0007669"/>
    <property type="project" value="InterPro"/>
</dbReference>
<dbReference type="InterPro" id="IPR050218">
    <property type="entry name" value="LptD"/>
</dbReference>
<dbReference type="InterPro" id="IPR045659">
    <property type="entry name" value="LptD_2"/>
</dbReference>
<feature type="domain" description="LPS-assembly protein LptD central" evidence="3">
    <location>
        <begin position="328"/>
        <end position="424"/>
    </location>
</feature>
<evidence type="ECO:0000313" key="5">
    <source>
        <dbReference type="Proteomes" id="UP000264702"/>
    </source>
</evidence>
<dbReference type="EMBL" id="QVQT01000004">
    <property type="protein sequence ID" value="RFU16118.1"/>
    <property type="molecule type" value="Genomic_DNA"/>
</dbReference>
<evidence type="ECO:0000256" key="1">
    <source>
        <dbReference type="SAM" id="MobiDB-lite"/>
    </source>
</evidence>
<dbReference type="InterPro" id="IPR007543">
    <property type="entry name" value="LptD_C"/>
</dbReference>
<dbReference type="Proteomes" id="UP000264702">
    <property type="component" value="Unassembled WGS sequence"/>
</dbReference>
<dbReference type="PANTHER" id="PTHR30189:SF1">
    <property type="entry name" value="LPS-ASSEMBLY PROTEIN LPTD"/>
    <property type="match status" value="1"/>
</dbReference>
<protein>
    <submittedName>
        <fullName evidence="4">LPS-assembly protein LptD</fullName>
    </submittedName>
</protein>